<dbReference type="PANTHER" id="PTHR43442">
    <property type="entry name" value="GLUCONOKINASE-RELATED"/>
    <property type="match status" value="1"/>
</dbReference>
<dbReference type="SUPFAM" id="SSF52540">
    <property type="entry name" value="P-loop containing nucleoside triphosphate hydrolases"/>
    <property type="match status" value="1"/>
</dbReference>
<gene>
    <name evidence="10" type="ORF">ACFOHH_08925</name>
</gene>
<proteinExistence type="inferred from homology"/>
<comment type="caution">
    <text evidence="10">The sequence shown here is derived from an EMBL/GenBank/DDBJ whole genome shotgun (WGS) entry which is preliminary data.</text>
</comment>
<organism evidence="10 11">
    <name type="scientific">Shinella pollutisoli</name>
    <dbReference type="NCBI Taxonomy" id="2250594"/>
    <lineage>
        <taxon>Bacteria</taxon>
        <taxon>Pseudomonadati</taxon>
        <taxon>Pseudomonadota</taxon>
        <taxon>Alphaproteobacteria</taxon>
        <taxon>Hyphomicrobiales</taxon>
        <taxon>Rhizobiaceae</taxon>
        <taxon>Shinella</taxon>
    </lineage>
</organism>
<name>A0ABV7DF51_9HYPH</name>
<comment type="catalytic activity">
    <reaction evidence="8 9">
        <text>D-gluconate + ATP = 6-phospho-D-gluconate + ADP + H(+)</text>
        <dbReference type="Rhea" id="RHEA:19433"/>
        <dbReference type="ChEBI" id="CHEBI:15378"/>
        <dbReference type="ChEBI" id="CHEBI:18391"/>
        <dbReference type="ChEBI" id="CHEBI:30616"/>
        <dbReference type="ChEBI" id="CHEBI:58759"/>
        <dbReference type="ChEBI" id="CHEBI:456216"/>
        <dbReference type="EC" id="2.7.1.12"/>
    </reaction>
</comment>
<dbReference type="EMBL" id="JBHRSP010000015">
    <property type="protein sequence ID" value="MFC3073221.1"/>
    <property type="molecule type" value="Genomic_DNA"/>
</dbReference>
<evidence type="ECO:0000313" key="11">
    <source>
        <dbReference type="Proteomes" id="UP001595377"/>
    </source>
</evidence>
<keyword evidence="7 9" id="KW-0067">ATP-binding</keyword>
<evidence type="ECO:0000256" key="4">
    <source>
        <dbReference type="ARBA" id="ARBA00022679"/>
    </source>
</evidence>
<evidence type="ECO:0000256" key="2">
    <source>
        <dbReference type="ARBA" id="ARBA00008420"/>
    </source>
</evidence>
<sequence length="176" mass="18654">MSTAASPSLPETPRRLVLMGVAGSGKSAVGAALARRIGAVYVDGDDLHPPENIAKMSRGEPLTDADRWPWLTLVGRKLARAEGTVILGCSALKRRYRDHIRKEAGAPVTFVHLSGTKELIAGRMSARSGHFMPASLLDSQFAALEPPGPDEGAVTVDIDQPLDRLVEEIAAKLAGP</sequence>
<dbReference type="Pfam" id="PF13671">
    <property type="entry name" value="AAA_33"/>
    <property type="match status" value="1"/>
</dbReference>
<evidence type="ECO:0000256" key="8">
    <source>
        <dbReference type="ARBA" id="ARBA00048090"/>
    </source>
</evidence>
<keyword evidence="11" id="KW-1185">Reference proteome</keyword>
<dbReference type="RefSeq" id="WP_257311194.1">
    <property type="nucleotide sequence ID" value="NZ_JANFDG010000001.1"/>
</dbReference>
<evidence type="ECO:0000256" key="3">
    <source>
        <dbReference type="ARBA" id="ARBA00012054"/>
    </source>
</evidence>
<dbReference type="EC" id="2.7.1.12" evidence="3 9"/>
<comment type="similarity">
    <text evidence="2 9">Belongs to the gluconokinase GntK/GntV family.</text>
</comment>
<keyword evidence="6 9" id="KW-0418">Kinase</keyword>
<dbReference type="InterPro" id="IPR027417">
    <property type="entry name" value="P-loop_NTPase"/>
</dbReference>
<reference evidence="11" key="1">
    <citation type="journal article" date="2019" name="Int. J. Syst. Evol. Microbiol.">
        <title>The Global Catalogue of Microorganisms (GCM) 10K type strain sequencing project: providing services to taxonomists for standard genome sequencing and annotation.</title>
        <authorList>
            <consortium name="The Broad Institute Genomics Platform"/>
            <consortium name="The Broad Institute Genome Sequencing Center for Infectious Disease"/>
            <person name="Wu L."/>
            <person name="Ma J."/>
        </authorList>
    </citation>
    <scope>NUCLEOTIDE SEQUENCE [LARGE SCALE GENOMIC DNA]</scope>
    <source>
        <strain evidence="11">KCTC 52677</strain>
    </source>
</reference>
<evidence type="ECO:0000313" key="10">
    <source>
        <dbReference type="EMBL" id="MFC3073221.1"/>
    </source>
</evidence>
<evidence type="ECO:0000256" key="5">
    <source>
        <dbReference type="ARBA" id="ARBA00022741"/>
    </source>
</evidence>
<evidence type="ECO:0000256" key="1">
    <source>
        <dbReference type="ARBA" id="ARBA00004761"/>
    </source>
</evidence>
<dbReference type="InterPro" id="IPR006001">
    <property type="entry name" value="Therm_gnt_kin"/>
</dbReference>
<evidence type="ECO:0000256" key="9">
    <source>
        <dbReference type="RuleBase" id="RU363066"/>
    </source>
</evidence>
<dbReference type="Gene3D" id="3.40.50.300">
    <property type="entry name" value="P-loop containing nucleotide triphosphate hydrolases"/>
    <property type="match status" value="1"/>
</dbReference>
<dbReference type="CDD" id="cd02021">
    <property type="entry name" value="GntK"/>
    <property type="match status" value="1"/>
</dbReference>
<dbReference type="Proteomes" id="UP001595377">
    <property type="component" value="Unassembled WGS sequence"/>
</dbReference>
<keyword evidence="5 9" id="KW-0547">Nucleotide-binding</keyword>
<keyword evidence="4 9" id="KW-0808">Transferase</keyword>
<dbReference type="NCBIfam" id="TIGR01313">
    <property type="entry name" value="therm_gnt_kin"/>
    <property type="match status" value="1"/>
</dbReference>
<protein>
    <recommendedName>
        <fullName evidence="3 9">Gluconokinase</fullName>
        <ecNumber evidence="3 9">2.7.1.12</ecNumber>
    </recommendedName>
</protein>
<comment type="pathway">
    <text evidence="1">Carbohydrate acid metabolism.</text>
</comment>
<accession>A0ABV7DF51</accession>
<dbReference type="PANTHER" id="PTHR43442:SF3">
    <property type="entry name" value="GLUCONOKINASE-RELATED"/>
    <property type="match status" value="1"/>
</dbReference>
<evidence type="ECO:0000256" key="6">
    <source>
        <dbReference type="ARBA" id="ARBA00022777"/>
    </source>
</evidence>
<evidence type="ECO:0000256" key="7">
    <source>
        <dbReference type="ARBA" id="ARBA00022840"/>
    </source>
</evidence>